<dbReference type="Pfam" id="PF01861">
    <property type="entry name" value="BpsA_C"/>
    <property type="match status" value="1"/>
</dbReference>
<evidence type="ECO:0000259" key="1">
    <source>
        <dbReference type="Pfam" id="PF01861"/>
    </source>
</evidence>
<name>A0ABS6EJQ0_9CLOT</name>
<keyword evidence="3" id="KW-1185">Reference proteome</keyword>
<feature type="domain" description="N(4)-bis(aminopropyl)spermidine synthase C-terminal" evidence="1">
    <location>
        <begin position="110"/>
        <end position="328"/>
    </location>
</feature>
<dbReference type="InterPro" id="IPR002052">
    <property type="entry name" value="DNA_methylase_N6_adenine_CS"/>
</dbReference>
<dbReference type="PANTHER" id="PTHR23290:SF0">
    <property type="entry name" value="RRNA N6-ADENOSINE-METHYLTRANSFERASE METTL5"/>
    <property type="match status" value="1"/>
</dbReference>
<dbReference type="RefSeq" id="WP_216439094.1">
    <property type="nucleotide sequence ID" value="NZ_JAHLQF010000002.1"/>
</dbReference>
<comment type="caution">
    <text evidence="2">The sequence shown here is derived from an EMBL/GenBank/DDBJ whole genome shotgun (WGS) entry which is preliminary data.</text>
</comment>
<proteinExistence type="predicted"/>
<gene>
    <name evidence="2" type="ORF">KQI86_09825</name>
</gene>
<dbReference type="Proteomes" id="UP000726170">
    <property type="component" value="Unassembled WGS sequence"/>
</dbReference>
<organism evidence="2 3">
    <name type="scientific">Clostridium mobile</name>
    <dbReference type="NCBI Taxonomy" id="2841512"/>
    <lineage>
        <taxon>Bacteria</taxon>
        <taxon>Bacillati</taxon>
        <taxon>Bacillota</taxon>
        <taxon>Clostridia</taxon>
        <taxon>Eubacteriales</taxon>
        <taxon>Clostridiaceae</taxon>
        <taxon>Clostridium</taxon>
    </lineage>
</organism>
<sequence>MNNYLQKVSENVNIEDGEEAIKNILIDIYFKEGISTKELARNNLLPIPLIAAIKKEFIKQGALIQHRGIRLTEKGRDFIENKLGFLGLNKELYMKLLQEPWKENKEIKEIKEVLSEIFMNRPEVDVTIDQSKCTVDTAVKRAMLCLKNSALIGKDILCLGDDDLVSIALGFLLKKLFAHMKYCKTTIFVMDIDRRVMDYIKKIAKEENLPIQCEYIDLKLPLSEKFKNKFDCLFTDPPYTLQGMELFLSRGVEALKSERGLTVFLSYGHKSPEFELTMQKSFVDMGLTVLEILNGFNSYDGAGIIGGIGQMIVLKTTSKTKASIETSYEGKIYTGELKVTVRSYKCKECGEIMKVGALKEFKTIEELKAKGCYKCNNQIFQLMEKEMTKDTATMCL</sequence>
<accession>A0ABS6EJQ0</accession>
<dbReference type="InterPro" id="IPR002723">
    <property type="entry name" value="BpsA_C"/>
</dbReference>
<reference evidence="2 3" key="1">
    <citation type="submission" date="2021-06" db="EMBL/GenBank/DDBJ databases">
        <authorList>
            <person name="Sun Q."/>
            <person name="Li D."/>
        </authorList>
    </citation>
    <scope>NUCLEOTIDE SEQUENCE [LARGE SCALE GENOMIC DNA]</scope>
    <source>
        <strain evidence="2 3">MSJ-11</strain>
    </source>
</reference>
<protein>
    <submittedName>
        <fullName evidence="2">Bis-aminopropyl spermidine synthase family protein</fullName>
    </submittedName>
</protein>
<dbReference type="PROSITE" id="PS00092">
    <property type="entry name" value="N6_MTASE"/>
    <property type="match status" value="1"/>
</dbReference>
<dbReference type="InterPro" id="IPR051720">
    <property type="entry name" value="rRNA_MeTrfase/Polyamine_Synth"/>
</dbReference>
<evidence type="ECO:0000313" key="2">
    <source>
        <dbReference type="EMBL" id="MBU5484629.1"/>
    </source>
</evidence>
<evidence type="ECO:0000313" key="3">
    <source>
        <dbReference type="Proteomes" id="UP000726170"/>
    </source>
</evidence>
<dbReference type="PANTHER" id="PTHR23290">
    <property type="entry name" value="RRNA N6-ADENOSINE-METHYLTRANSFERASE METTL5"/>
    <property type="match status" value="1"/>
</dbReference>
<dbReference type="EMBL" id="JAHLQF010000002">
    <property type="protein sequence ID" value="MBU5484629.1"/>
    <property type="molecule type" value="Genomic_DNA"/>
</dbReference>